<evidence type="ECO:0000256" key="1">
    <source>
        <dbReference type="ARBA" id="ARBA00004115"/>
    </source>
</evidence>
<dbReference type="InterPro" id="IPR055457">
    <property type="entry name" value="OST48_N"/>
</dbReference>
<dbReference type="InterPro" id="IPR005013">
    <property type="entry name" value="DDOST_48_kDa_subunit"/>
</dbReference>
<dbReference type="InterPro" id="IPR019607">
    <property type="entry name" value="Putative_zinc-finger_domain"/>
</dbReference>
<organism evidence="15 16">
    <name type="scientific">Acanthocheilonema viteae</name>
    <name type="common">Filarial nematode worm</name>
    <name type="synonym">Dipetalonema viteae</name>
    <dbReference type="NCBI Taxonomy" id="6277"/>
    <lineage>
        <taxon>Eukaryota</taxon>
        <taxon>Metazoa</taxon>
        <taxon>Ecdysozoa</taxon>
        <taxon>Nematoda</taxon>
        <taxon>Chromadorea</taxon>
        <taxon>Rhabditida</taxon>
        <taxon>Spirurina</taxon>
        <taxon>Spiruromorpha</taxon>
        <taxon>Filarioidea</taxon>
        <taxon>Onchocercidae</taxon>
        <taxon>Acanthocheilonema</taxon>
    </lineage>
</organism>
<comment type="caution">
    <text evidence="9">Lacks conserved residue(s) required for the propagation of feature annotation.</text>
</comment>
<keyword evidence="16" id="KW-1185">Reference proteome</keyword>
<feature type="domain" description="OST48 N-terminal" evidence="12">
    <location>
        <begin position="900"/>
        <end position="1153"/>
    </location>
</feature>
<feature type="domain" description="Putative zinc-finger" evidence="13">
    <location>
        <begin position="721"/>
        <end position="739"/>
    </location>
</feature>
<evidence type="ECO:0000259" key="13">
    <source>
        <dbReference type="Pfam" id="PF10650"/>
    </source>
</evidence>
<evidence type="ECO:0000313" key="15">
    <source>
        <dbReference type="EMBL" id="VBB31818.1"/>
    </source>
</evidence>
<feature type="region of interest" description="Disordered" evidence="11">
    <location>
        <begin position="544"/>
        <end position="568"/>
    </location>
</feature>
<dbReference type="Pfam" id="PF23358">
    <property type="entry name" value="OST48_MD"/>
    <property type="match status" value="1"/>
</dbReference>
<feature type="region of interest" description="Disordered" evidence="11">
    <location>
        <begin position="316"/>
        <end position="416"/>
    </location>
</feature>
<feature type="compositionally biased region" description="Basic and acidic residues" evidence="11">
    <location>
        <begin position="327"/>
        <end position="336"/>
    </location>
</feature>
<evidence type="ECO:0000259" key="14">
    <source>
        <dbReference type="Pfam" id="PF23358"/>
    </source>
</evidence>
<dbReference type="OrthoDB" id="5838988at2759"/>
<feature type="compositionally biased region" description="Low complexity" evidence="11">
    <location>
        <begin position="598"/>
        <end position="610"/>
    </location>
</feature>
<dbReference type="STRING" id="6277.A0A498SPA7"/>
<accession>A0A498SPA7</accession>
<evidence type="ECO:0000256" key="9">
    <source>
        <dbReference type="RuleBase" id="RU361142"/>
    </source>
</evidence>
<keyword evidence="7 9" id="KW-1133">Transmembrane helix</keyword>
<evidence type="ECO:0000313" key="16">
    <source>
        <dbReference type="Proteomes" id="UP000276991"/>
    </source>
</evidence>
<dbReference type="GO" id="GO:0008250">
    <property type="term" value="C:oligosaccharyltransferase complex"/>
    <property type="evidence" value="ECO:0007669"/>
    <property type="project" value="TreeGrafter"/>
</dbReference>
<dbReference type="Pfam" id="PF10650">
    <property type="entry name" value="zf-C3H1"/>
    <property type="match status" value="1"/>
</dbReference>
<feature type="transmembrane region" description="Helical" evidence="9">
    <location>
        <begin position="880"/>
        <end position="905"/>
    </location>
</feature>
<keyword evidence="6 9" id="KW-0256">Endoplasmic reticulum</keyword>
<feature type="compositionally biased region" description="Acidic residues" evidence="11">
    <location>
        <begin position="8"/>
        <end position="17"/>
    </location>
</feature>
<comment type="subunit">
    <text evidence="9">Component of the oligosaccharyltransferase (OST) complex.</text>
</comment>
<feature type="compositionally biased region" description="Basic and acidic residues" evidence="11">
    <location>
        <begin position="362"/>
        <end position="378"/>
    </location>
</feature>
<proteinExistence type="inferred from homology"/>
<dbReference type="Proteomes" id="UP000276991">
    <property type="component" value="Unassembled WGS sequence"/>
</dbReference>
<evidence type="ECO:0000256" key="7">
    <source>
        <dbReference type="ARBA" id="ARBA00022989"/>
    </source>
</evidence>
<gene>
    <name evidence="15" type="ORF">NAV_LOCUS6609</name>
</gene>
<dbReference type="InterPro" id="IPR055459">
    <property type="entry name" value="OST48_MD"/>
</dbReference>
<evidence type="ECO:0000256" key="5">
    <source>
        <dbReference type="ARBA" id="ARBA00022692"/>
    </source>
</evidence>
<dbReference type="PANTHER" id="PTHR10830">
    <property type="entry name" value="DOLICHYL-DIPHOSPHOOLIGOSACCHARIDE--PROTEIN GLYCOSYLTRANSFERASE 48 KDA SUBUNIT"/>
    <property type="match status" value="1"/>
</dbReference>
<keyword evidence="10" id="KW-0175">Coiled coil</keyword>
<dbReference type="PANTHER" id="PTHR10830:SF0">
    <property type="entry name" value="DOLICHYL-DIPHOSPHOOLIGOSACCHARIDE--PROTEIN GLYCOSYLTRANSFERASE 48 KDA SUBUNIT"/>
    <property type="match status" value="1"/>
</dbReference>
<evidence type="ECO:0000259" key="12">
    <source>
        <dbReference type="Pfam" id="PF03345"/>
    </source>
</evidence>
<evidence type="ECO:0000256" key="2">
    <source>
        <dbReference type="ARBA" id="ARBA00004922"/>
    </source>
</evidence>
<evidence type="ECO:0000256" key="4">
    <source>
        <dbReference type="ARBA" id="ARBA00013350"/>
    </source>
</evidence>
<protein>
    <recommendedName>
        <fullName evidence="4 9">Dolichyl-diphosphooligosaccharide--protein glycosyltransferase 48 kDa subunit</fullName>
        <shortName evidence="9">Oligosaccharyl transferase 48 kDa subunit</shortName>
    </recommendedName>
</protein>
<keyword evidence="8 9" id="KW-0472">Membrane</keyword>
<feature type="transmembrane region" description="Helical" evidence="9">
    <location>
        <begin position="1280"/>
        <end position="1303"/>
    </location>
</feature>
<comment type="subcellular location">
    <subcellularLocation>
        <location evidence="1 9">Endoplasmic reticulum membrane</location>
        <topology evidence="1 9">Single-pass type I membrane protein</topology>
    </subcellularLocation>
</comment>
<sequence length="1313" mass="149686">MASGTALEDGEIEDDDLSDIRRSTSMEIRAENMTHVSSASLEEEQEREVDSIIREIQEATYRAGFTSLASAEHSLENVNSDDENALRLAVLNTSKDKRFVRRPISHEAEEGEIIDTSYEIRRDQQINLRYSGHTWVPLKRKQNNQDQRYNDMQNRMNSRKFHGTAVPLKVTVRNDNASGYSYSFLNNQQEVAIPISSVEMLETAAKQFANPFEEQLHRLRLRVEANKFSKKENLGDNYEQVGMDIVDSDRDSRSRSSPISPLANAMTVCSHEIQTLNGVPSDGVDNEEDVDQLRAELLEQIMQKKNDEKLKSLKSTLEEGELSSTNSEERVAHRSNEGPSSSYRTEAHCSKSSKRLKNIVEQNRKSVIDRKRSRKDESPSSGSDGPGQDHRVKLPRKRKENFRETAPKRLHWKSKNEFGDVSGTERRKAEDWERMIDDEKKMLKEIERKLRHRDDQKCVTRRRRDSFLERANHCARQLGVLESEMEVLRCDQEKIKGRLSYLERQLSKAQFEENCKETERKTFKKETKRIERLIEEAEWMKNINKDDGHSCDPAQIMTKSKNDVEGSKTVEARVLEQSEPLNTTIAMDYSDDRDDVSRPGSSSSGSHHSSIDILGDSDIIELSDSSDSMNGLITAMRELEQEEVEANFIAEAAAVNNSNDCQESQQRERRISTVTLSEKDINELKNNPLIMFNGYRISPTFPYHLIAHRALSNKLDPLKPLCYYELLGRCADSTCSMQHEEDYLLSDEELICSVLTYCPNLCPPKKMFSEYAREMLKEHQTKSVGEIIEDMLRSLPDTERRIRVCELATKPGPPSKWSSKVPFCSISYIGRIYAFQKAKKVLLFEQEVFQCILPEFMENLCNGNNQNCRSVNMATSLKRLLFIGVLVILLQIVSVISAGKILILVDNLNIRETHSIFLKSLKERGHQLTIKAADDQTLTLTKYGEHLYDHLIIFAPGVDEFGGTINVKAITSFIDNGGNVLVTAGTRVGDALHDLAAENGFEFDENRTAVIDHLNYDTVLDEGDHTTIVADPSNLLSALMIIGKSREANPILFRGVALIADKTNQLRLEILTASTTAYSFNPREKVEEYPGAVGRSTLLIGAIQARNNARVVLTGSIAMFSDAFFGANVSKYGSTTVQKSGNFELLTELSKWVFMEKGVLRVKNVSHHKIGEKNPPREYTILDNVEYAIEIEELNNGKWEPFKGNDVQLEFTRIDPFVRITLKNHNGKLKTQFKLPDVYGVFKFVVDYRRIGYTHLLDVQQVSVRPLQHTQYERFIYSAYPYYVSAFSMMIGVLLFSCVFLYYKEPSKDIKKD</sequence>
<comment type="similarity">
    <text evidence="3 9">Belongs to the DDOST 48 kDa subunit family.</text>
</comment>
<dbReference type="GO" id="GO:0018279">
    <property type="term" value="P:protein N-linked glycosylation via asparagine"/>
    <property type="evidence" value="ECO:0007669"/>
    <property type="project" value="UniProtKB-UniRule"/>
</dbReference>
<feature type="region of interest" description="Disordered" evidence="11">
    <location>
        <begin position="582"/>
        <end position="610"/>
    </location>
</feature>
<feature type="domain" description="OST48 middle" evidence="14">
    <location>
        <begin position="1167"/>
        <end position="1303"/>
    </location>
</feature>
<dbReference type="UniPathway" id="UPA00378"/>
<keyword evidence="5 9" id="KW-0812">Transmembrane</keyword>
<evidence type="ECO:0000256" key="10">
    <source>
        <dbReference type="SAM" id="Coils"/>
    </source>
</evidence>
<name>A0A498SPA7_ACAVI</name>
<feature type="region of interest" description="Disordered" evidence="11">
    <location>
        <begin position="1"/>
        <end position="24"/>
    </location>
</feature>
<evidence type="ECO:0000256" key="6">
    <source>
        <dbReference type="ARBA" id="ARBA00022824"/>
    </source>
</evidence>
<comment type="pathway">
    <text evidence="2 9">Protein modification; protein glycosylation.</text>
</comment>
<reference evidence="15 16" key="1">
    <citation type="submission" date="2018-08" db="EMBL/GenBank/DDBJ databases">
        <authorList>
            <person name="Laetsch R D."/>
            <person name="Stevens L."/>
            <person name="Kumar S."/>
            <person name="Blaxter L. M."/>
        </authorList>
    </citation>
    <scope>NUCLEOTIDE SEQUENCE [LARGE SCALE GENOMIC DNA]</scope>
</reference>
<comment type="function">
    <text evidence="9">Subunit of the oligosaccharyl transferase (OST) complex that catalyzes the initial transfer of a defined glycan (Glc(3)Man(9)GlcNAc(2) in eukaryotes) from the lipid carrier dolichol-pyrophosphate to an asparagine residue within an Asn-X-Ser/Thr consensus motif in nascent polypeptide chains, the first step in protein N-glycosylation. N-glycosylation occurs cotranslationally and the complex associates with the Sec61 complex at the channel-forming translocon complex that mediates protein translocation across the endoplasmic reticulum (ER).</text>
</comment>
<dbReference type="EMBL" id="UPTC01001402">
    <property type="protein sequence ID" value="VBB31818.1"/>
    <property type="molecule type" value="Genomic_DNA"/>
</dbReference>
<dbReference type="Pfam" id="PF03345">
    <property type="entry name" value="OST48_N"/>
    <property type="match status" value="1"/>
</dbReference>
<evidence type="ECO:0000256" key="3">
    <source>
        <dbReference type="ARBA" id="ARBA00008743"/>
    </source>
</evidence>
<feature type="coiled-coil region" evidence="10">
    <location>
        <begin position="429"/>
        <end position="456"/>
    </location>
</feature>
<evidence type="ECO:0000256" key="8">
    <source>
        <dbReference type="ARBA" id="ARBA00023136"/>
    </source>
</evidence>
<evidence type="ECO:0000256" key="11">
    <source>
        <dbReference type="SAM" id="MobiDB-lite"/>
    </source>
</evidence>